<evidence type="ECO:0000313" key="2">
    <source>
        <dbReference type="Proteomes" id="UP000664032"/>
    </source>
</evidence>
<protein>
    <submittedName>
        <fullName evidence="1">Uncharacterized protein</fullName>
    </submittedName>
</protein>
<sequence>MIPDFNPKNYTKISPLTVDGCNKLPVITEAHDRLCNELGRLDFAKDFLGRNDIRTLFLEGAEARRFGIFVAHRSSILLEEGERIVTSMPENTYTAPARDIRATFSSITLPRAREWCESRHIVATSWVLVDGKFMEYEYNDMTGVTCNHYPSPPSPSFLRNFHRICTEFGLTGLGLFSLDFFGGTVDFDNLLVRGSCNGFPRGRTTRWLRRGELQGDMVPEAWVPGSTKEPWLVGRVEDLAELKFNYQSYNRLHLVQDANQELRRQVLSNEGWTKLYDFFQTRELRRLFLDGQEAGRFGICLVHRHHALHEGERMVTNIQEDGAEGVTISSPIRSDESTGSGSAQCIAATSWMLVDGKFEEFEHKLISQDEDHTRYIPPSRRFFAEFLQICQRYHIDTLGIFSMELPFIQPRDSSIGVDAPPDFSYVFLESTDEVTREHRMKLVLRSTIQNKETSKSAWVLSRVAKEYEKHVKAVERNVCIEDEDQIALMEGAEKNGDYGMQPSPNAGHRFKLDMMKFSQGSNMAVFDSLGNDGSFDLGIVRDRVWTTK</sequence>
<accession>A0ACB8GQT5</accession>
<proteinExistence type="predicted"/>
<name>A0ACB8GQT5_PSICU</name>
<keyword evidence="2" id="KW-1185">Reference proteome</keyword>
<reference evidence="1" key="1">
    <citation type="submission" date="2021-10" db="EMBL/GenBank/DDBJ databases">
        <title>Psilocybe cubensis genome.</title>
        <authorList>
            <person name="Mckernan K.J."/>
            <person name="Crawford S."/>
            <person name="Trippe A."/>
            <person name="Kane L.T."/>
            <person name="Mclaughlin S."/>
        </authorList>
    </citation>
    <scope>NUCLEOTIDE SEQUENCE</scope>
    <source>
        <strain evidence="1">MGC-MH-2018</strain>
    </source>
</reference>
<dbReference type="Proteomes" id="UP000664032">
    <property type="component" value="Unassembled WGS sequence"/>
</dbReference>
<gene>
    <name evidence="1" type="ORF">JR316_0009803</name>
</gene>
<comment type="caution">
    <text evidence="1">The sequence shown here is derived from an EMBL/GenBank/DDBJ whole genome shotgun (WGS) entry which is preliminary data.</text>
</comment>
<evidence type="ECO:0000313" key="1">
    <source>
        <dbReference type="EMBL" id="KAH9477581.1"/>
    </source>
</evidence>
<organism evidence="1 2">
    <name type="scientific">Psilocybe cubensis</name>
    <name type="common">Psychedelic mushroom</name>
    <name type="synonym">Stropharia cubensis</name>
    <dbReference type="NCBI Taxonomy" id="181762"/>
    <lineage>
        <taxon>Eukaryota</taxon>
        <taxon>Fungi</taxon>
        <taxon>Dikarya</taxon>
        <taxon>Basidiomycota</taxon>
        <taxon>Agaricomycotina</taxon>
        <taxon>Agaricomycetes</taxon>
        <taxon>Agaricomycetidae</taxon>
        <taxon>Agaricales</taxon>
        <taxon>Agaricineae</taxon>
        <taxon>Strophariaceae</taxon>
        <taxon>Psilocybe</taxon>
    </lineage>
</organism>
<dbReference type="EMBL" id="JAFIQS020000009">
    <property type="protein sequence ID" value="KAH9477581.1"/>
    <property type="molecule type" value="Genomic_DNA"/>
</dbReference>